<evidence type="ECO:0000256" key="6">
    <source>
        <dbReference type="ARBA" id="ARBA00036696"/>
    </source>
</evidence>
<evidence type="ECO:0000256" key="5">
    <source>
        <dbReference type="ARBA" id="ARBA00022801"/>
    </source>
</evidence>
<dbReference type="CDD" id="cd01314">
    <property type="entry name" value="D-HYD"/>
    <property type="match status" value="1"/>
</dbReference>
<evidence type="ECO:0000313" key="11">
    <source>
        <dbReference type="Proteomes" id="UP000769157"/>
    </source>
</evidence>
<evidence type="ECO:0000259" key="9">
    <source>
        <dbReference type="Pfam" id="PF01979"/>
    </source>
</evidence>
<keyword evidence="5" id="KW-0378">Hydrolase</keyword>
<keyword evidence="3" id="KW-0597">Phosphoprotein</keyword>
<evidence type="ECO:0000256" key="7">
    <source>
        <dbReference type="ARBA" id="ARBA00039113"/>
    </source>
</evidence>
<dbReference type="PANTHER" id="PTHR11647">
    <property type="entry name" value="HYDRANTOINASE/DIHYDROPYRIMIDINASE FAMILY MEMBER"/>
    <property type="match status" value="1"/>
</dbReference>
<dbReference type="GO" id="GO:0005737">
    <property type="term" value="C:cytoplasm"/>
    <property type="evidence" value="ECO:0007669"/>
    <property type="project" value="InterPro"/>
</dbReference>
<accession>A0A9P8T2C4</accession>
<dbReference type="InterPro" id="IPR011778">
    <property type="entry name" value="Hydantoinase/dihydroPyrase"/>
</dbReference>
<dbReference type="GO" id="GO:0046872">
    <property type="term" value="F:metal ion binding"/>
    <property type="evidence" value="ECO:0007669"/>
    <property type="project" value="UniProtKB-KW"/>
</dbReference>
<dbReference type="SUPFAM" id="SSF51556">
    <property type="entry name" value="Metallo-dependent hydrolases"/>
    <property type="match status" value="1"/>
</dbReference>
<proteinExistence type="inferred from homology"/>
<comment type="PTM">
    <text evidence="8">Carbamylation allows a single lysine to coordinate two divalent metal cations.</text>
</comment>
<evidence type="ECO:0000256" key="2">
    <source>
        <dbReference type="ARBA" id="ARBA00008829"/>
    </source>
</evidence>
<feature type="modified residue" description="N6-carboxylysine" evidence="8">
    <location>
        <position position="160"/>
    </location>
</feature>
<evidence type="ECO:0000313" key="10">
    <source>
        <dbReference type="EMBL" id="KAH3663511.1"/>
    </source>
</evidence>
<dbReference type="InterPro" id="IPR011059">
    <property type="entry name" value="Metal-dep_hydrolase_composite"/>
</dbReference>
<dbReference type="Proteomes" id="UP000769157">
    <property type="component" value="Unassembled WGS sequence"/>
</dbReference>
<feature type="domain" description="Amidohydrolase-related" evidence="9">
    <location>
        <begin position="58"/>
        <end position="465"/>
    </location>
</feature>
<dbReference type="AlphaFoldDB" id="A0A9P8T2C4"/>
<dbReference type="RefSeq" id="XP_046059847.1">
    <property type="nucleotide sequence ID" value="XM_046206041.1"/>
</dbReference>
<comment type="similarity">
    <text evidence="2">Belongs to the metallo-dependent hydrolases superfamily. Hydantoinase/dihydropyrimidinase family.</text>
</comment>
<dbReference type="GeneID" id="70236876"/>
<gene>
    <name evidence="10" type="ORF">OGAPHI_004912</name>
</gene>
<dbReference type="PANTHER" id="PTHR11647:SF1">
    <property type="entry name" value="COLLAPSIN RESPONSE MEDIATOR PROTEIN"/>
    <property type="match status" value="1"/>
</dbReference>
<dbReference type="EC" id="3.5.2.2" evidence="7"/>
<dbReference type="FunFam" id="3.20.20.140:FF:000217">
    <property type="entry name" value="Dihydropyrimidinase-related protein 1"/>
    <property type="match status" value="1"/>
</dbReference>
<dbReference type="InterPro" id="IPR006680">
    <property type="entry name" value="Amidohydro-rel"/>
</dbReference>
<comment type="catalytic activity">
    <reaction evidence="6">
        <text>5,6-dihydrouracil + H2O = 3-(carbamoylamino)propanoate + H(+)</text>
        <dbReference type="Rhea" id="RHEA:16121"/>
        <dbReference type="ChEBI" id="CHEBI:11892"/>
        <dbReference type="ChEBI" id="CHEBI:15377"/>
        <dbReference type="ChEBI" id="CHEBI:15378"/>
        <dbReference type="ChEBI" id="CHEBI:15901"/>
        <dbReference type="EC" id="3.5.2.2"/>
    </reaction>
</comment>
<keyword evidence="4" id="KW-0479">Metal-binding</keyword>
<dbReference type="NCBIfam" id="TIGR02033">
    <property type="entry name" value="D-hydantoinase"/>
    <property type="match status" value="1"/>
</dbReference>
<dbReference type="Gene3D" id="3.20.20.140">
    <property type="entry name" value="Metal-dependent hydrolases"/>
    <property type="match status" value="1"/>
</dbReference>
<comment type="cofactor">
    <cofactor evidence="1">
        <name>Zn(2+)</name>
        <dbReference type="ChEBI" id="CHEBI:29105"/>
    </cofactor>
</comment>
<dbReference type="GO" id="GO:0004157">
    <property type="term" value="F:dihydropyrimidinase activity"/>
    <property type="evidence" value="ECO:0007669"/>
    <property type="project" value="UniProtKB-EC"/>
</dbReference>
<evidence type="ECO:0000256" key="1">
    <source>
        <dbReference type="ARBA" id="ARBA00001947"/>
    </source>
</evidence>
<dbReference type="Pfam" id="PF01979">
    <property type="entry name" value="Amidohydro_1"/>
    <property type="match status" value="1"/>
</dbReference>
<dbReference type="OrthoDB" id="1924787at2759"/>
<protein>
    <recommendedName>
        <fullName evidence="7">dihydropyrimidinase</fullName>
        <ecNumber evidence="7">3.5.2.2</ecNumber>
    </recommendedName>
</protein>
<organism evidence="10 11">
    <name type="scientific">Ogataea philodendri</name>
    <dbReference type="NCBI Taxonomy" id="1378263"/>
    <lineage>
        <taxon>Eukaryota</taxon>
        <taxon>Fungi</taxon>
        <taxon>Dikarya</taxon>
        <taxon>Ascomycota</taxon>
        <taxon>Saccharomycotina</taxon>
        <taxon>Pichiomycetes</taxon>
        <taxon>Pichiales</taxon>
        <taxon>Pichiaceae</taxon>
        <taxon>Ogataea</taxon>
    </lineage>
</organism>
<evidence type="ECO:0000256" key="8">
    <source>
        <dbReference type="PIRSR" id="PIRSR611778-50"/>
    </source>
</evidence>
<dbReference type="InterPro" id="IPR050378">
    <property type="entry name" value="Metallo-dep_Hydrolases_sf"/>
</dbReference>
<evidence type="ECO:0000256" key="3">
    <source>
        <dbReference type="ARBA" id="ARBA00022553"/>
    </source>
</evidence>
<reference evidence="10" key="2">
    <citation type="submission" date="2021-01" db="EMBL/GenBank/DDBJ databases">
        <authorList>
            <person name="Schikora-Tamarit M.A."/>
        </authorList>
    </citation>
    <scope>NUCLEOTIDE SEQUENCE</scope>
    <source>
        <strain evidence="10">CBS6075</strain>
    </source>
</reference>
<evidence type="ECO:0000256" key="4">
    <source>
        <dbReference type="ARBA" id="ARBA00022723"/>
    </source>
</evidence>
<dbReference type="EMBL" id="JAEUBE010000366">
    <property type="protein sequence ID" value="KAH3663511.1"/>
    <property type="molecule type" value="Genomic_DNA"/>
</dbReference>
<comment type="caution">
    <text evidence="10">The sequence shown here is derived from an EMBL/GenBank/DDBJ whole genome shotgun (WGS) entry which is preliminary data.</text>
</comment>
<dbReference type="InterPro" id="IPR032466">
    <property type="entry name" value="Metal_Hydrolase"/>
</dbReference>
<reference evidence="10" key="1">
    <citation type="journal article" date="2021" name="Open Biol.">
        <title>Shared evolutionary footprints suggest mitochondrial oxidative damage underlies multiple complex I losses in fungi.</title>
        <authorList>
            <person name="Schikora-Tamarit M.A."/>
            <person name="Marcet-Houben M."/>
            <person name="Nosek J."/>
            <person name="Gabaldon T."/>
        </authorList>
    </citation>
    <scope>NUCLEOTIDE SEQUENCE</scope>
    <source>
        <strain evidence="10">CBS6075</strain>
    </source>
</reference>
<sequence length="502" mass="55409">MFSSKTNQFDLVIHNGYVVTASDILPPSVYIGLKDGVIDQISARPLTGKRVIDAEGGYVMPGGVDSHVHLSQKNTPAGDTIESGTRSATPGGTTTVIPFAVQASKDDFDVVSVVEDYHKVADGQAYCDYGFHLIVSNPNEEMLSEQLPQLVEKEGITSVKVYTTYPRYKLSDEQLLDILLSNRKMGVTTMIHAENSDIIDFIGKKLEEKKMIDPYYHSVSRPLVAEDEATYRVISLSKMIDVPILIVHMSSETALSTVREAQTSLVPIFAETCPQYLFLTADYLKHDCHHHVHKNDSFQGAKYICSPPLRQTVKELEGVWKAIQNGTVTVFSSDHAPTVYDHPLGKKAGLVNGVPHYKKVPNGLPGIETRMPLLFCKGVESGRITPQKFVELCCSNPAKMYGLGDRKGSISVGMDADLVIWYPKGKLQPFSLDNSMLHHGIDYSPFEGMEFSNWPRYTILRGNVVWDRDNGGLIASKGVGKYLKRGKSSLGGPIKELDEILA</sequence>
<dbReference type="SUPFAM" id="SSF51338">
    <property type="entry name" value="Composite domain of metallo-dependent hydrolases"/>
    <property type="match status" value="2"/>
</dbReference>
<keyword evidence="11" id="KW-1185">Reference proteome</keyword>
<name>A0A9P8T2C4_9ASCO</name>
<dbReference type="Gene3D" id="2.30.40.10">
    <property type="entry name" value="Urease, subunit C, domain 1"/>
    <property type="match status" value="1"/>
</dbReference>